<dbReference type="InterPro" id="IPR006058">
    <property type="entry name" value="2Fe2S_fd_BS"/>
</dbReference>
<dbReference type="AlphaFoldDB" id="A0A3N1D2T8"/>
<evidence type="ECO:0000256" key="5">
    <source>
        <dbReference type="ARBA" id="ARBA00023002"/>
    </source>
</evidence>
<dbReference type="PANTHER" id="PTHR47354:SF1">
    <property type="entry name" value="CARNITINE MONOOXYGENASE REDUCTASE SUBUNIT"/>
    <property type="match status" value="1"/>
</dbReference>
<evidence type="ECO:0000256" key="2">
    <source>
        <dbReference type="ARBA" id="ARBA00022630"/>
    </source>
</evidence>
<dbReference type="InterPro" id="IPR017938">
    <property type="entry name" value="Riboflavin_synthase-like_b-brl"/>
</dbReference>
<keyword evidence="6" id="KW-0408">Iron</keyword>
<sequence length="628" mass="67149">MTELIIAAVQPRLVPGDVEGNLRRVEELVRGAHGRHRPDLIVLPDSMTSPQGGTVDVDRVPRHIDGAPLNLLRQLAADLGCAITGGALSVRGGHTFQTYMLVEPDGVIYLHNRSVLASSEYAWCRAGTAPGVLISDLLGAQQPLGLVSGPEWASSAVARALHEHRVGLVVGGLDLPMRRGRRKGGRRAAREAAIQFSRCLGVSTVMTGHAAAGLGSRICSPDGTVLAELGHEEGVISAAVPIGRHRVASIPGAMWQPGPIGSRDLGTGTRIAAGAATYWTRWARNDFPWQDSAHSDLPDVIRPDLPAAAGSPQQKGETDDYLTLTVAKRRFPAEGVVHLTLRGPDGAPLPAWRPGAHIDLLLDDEMVRQYSLCGNPGDPHYEIAVLLERQGRGGSVRVHDRLDVGEKVRARGPRNHFELEDAEHYVFIAGGIGITPIKAMVGVAHDRGRSFRLFYGGRSEASMAFADELAERYQESVLLQPEDRDGLLDIRAILTDCPKGTLVYCCGPEALLRAVEAEIRRHPSLGLRLERFSSLPADGGSDAPIELTLEASGLSLTVPAGTSVLTALHEAGVDVDYSCQAGVCGSCEVSVLAGTPEHRDAILTSSQPNDRMLPCVSWARTSHLTLDL</sequence>
<feature type="domain" description="FAD-binding FR-type" evidence="10">
    <location>
        <begin position="319"/>
        <end position="420"/>
    </location>
</feature>
<dbReference type="InterPro" id="IPR001433">
    <property type="entry name" value="OxRdtase_FAD/NAD-bd"/>
</dbReference>
<evidence type="ECO:0000259" key="10">
    <source>
        <dbReference type="PROSITE" id="PS51384"/>
    </source>
</evidence>
<dbReference type="GO" id="GO:0051537">
    <property type="term" value="F:2 iron, 2 sulfur cluster binding"/>
    <property type="evidence" value="ECO:0007669"/>
    <property type="project" value="UniProtKB-KW"/>
</dbReference>
<evidence type="ECO:0000313" key="11">
    <source>
        <dbReference type="EMBL" id="ROO87843.1"/>
    </source>
</evidence>
<dbReference type="OrthoDB" id="502624at2"/>
<dbReference type="SUPFAM" id="SSF54292">
    <property type="entry name" value="2Fe-2S ferredoxin-like"/>
    <property type="match status" value="1"/>
</dbReference>
<dbReference type="Pfam" id="PF00175">
    <property type="entry name" value="NAD_binding_1"/>
    <property type="match status" value="1"/>
</dbReference>
<dbReference type="Proteomes" id="UP000272400">
    <property type="component" value="Unassembled WGS sequence"/>
</dbReference>
<dbReference type="PANTHER" id="PTHR47354">
    <property type="entry name" value="NADH OXIDOREDUCTASE HCR"/>
    <property type="match status" value="1"/>
</dbReference>
<keyword evidence="4" id="KW-0479">Metal-binding</keyword>
<evidence type="ECO:0000256" key="7">
    <source>
        <dbReference type="ARBA" id="ARBA00023014"/>
    </source>
</evidence>
<dbReference type="PROSITE" id="PS00197">
    <property type="entry name" value="2FE2S_FER_1"/>
    <property type="match status" value="1"/>
</dbReference>
<dbReference type="CDD" id="cd06185">
    <property type="entry name" value="PDR_like"/>
    <property type="match status" value="1"/>
</dbReference>
<dbReference type="Gene3D" id="3.40.50.80">
    <property type="entry name" value="Nucleotide-binding domain of ferredoxin-NADP reductase (FNR) module"/>
    <property type="match status" value="1"/>
</dbReference>
<comment type="cofactor">
    <cofactor evidence="1">
        <name>FAD</name>
        <dbReference type="ChEBI" id="CHEBI:57692"/>
    </cofactor>
</comment>
<dbReference type="InterPro" id="IPR039261">
    <property type="entry name" value="FNR_nucleotide-bd"/>
</dbReference>
<dbReference type="GO" id="GO:0046872">
    <property type="term" value="F:metal ion binding"/>
    <property type="evidence" value="ECO:0007669"/>
    <property type="project" value="UniProtKB-KW"/>
</dbReference>
<evidence type="ECO:0000259" key="8">
    <source>
        <dbReference type="PROSITE" id="PS50263"/>
    </source>
</evidence>
<dbReference type="InterPro" id="IPR036526">
    <property type="entry name" value="C-N_Hydrolase_sf"/>
</dbReference>
<dbReference type="PROSITE" id="PS51384">
    <property type="entry name" value="FAD_FR"/>
    <property type="match status" value="1"/>
</dbReference>
<feature type="domain" description="CN hydrolase" evidence="8">
    <location>
        <begin position="4"/>
        <end position="242"/>
    </location>
</feature>
<evidence type="ECO:0000259" key="9">
    <source>
        <dbReference type="PROSITE" id="PS51085"/>
    </source>
</evidence>
<dbReference type="SUPFAM" id="SSF63380">
    <property type="entry name" value="Riboflavin synthase domain-like"/>
    <property type="match status" value="1"/>
</dbReference>
<dbReference type="EMBL" id="RJKE01000001">
    <property type="protein sequence ID" value="ROO87843.1"/>
    <property type="molecule type" value="Genomic_DNA"/>
</dbReference>
<dbReference type="InterPro" id="IPR017927">
    <property type="entry name" value="FAD-bd_FR_type"/>
</dbReference>
<evidence type="ECO:0000256" key="6">
    <source>
        <dbReference type="ARBA" id="ARBA00023004"/>
    </source>
</evidence>
<dbReference type="PROSITE" id="PS51085">
    <property type="entry name" value="2FE2S_FER_2"/>
    <property type="match status" value="1"/>
</dbReference>
<keyword evidence="3" id="KW-0001">2Fe-2S</keyword>
<dbReference type="Pfam" id="PF00795">
    <property type="entry name" value="CN_hydrolase"/>
    <property type="match status" value="1"/>
</dbReference>
<dbReference type="PROSITE" id="PS50263">
    <property type="entry name" value="CN_HYDROLASE"/>
    <property type="match status" value="1"/>
</dbReference>
<dbReference type="GO" id="GO:0016491">
    <property type="term" value="F:oxidoreductase activity"/>
    <property type="evidence" value="ECO:0007669"/>
    <property type="project" value="UniProtKB-KW"/>
</dbReference>
<comment type="caution">
    <text evidence="11">The sequence shown here is derived from an EMBL/GenBank/DDBJ whole genome shotgun (WGS) entry which is preliminary data.</text>
</comment>
<dbReference type="Pfam" id="PF00111">
    <property type="entry name" value="Fer2"/>
    <property type="match status" value="1"/>
</dbReference>
<dbReference type="InterPro" id="IPR036010">
    <property type="entry name" value="2Fe-2S_ferredoxin-like_sf"/>
</dbReference>
<dbReference type="PRINTS" id="PR00409">
    <property type="entry name" value="PHDIOXRDTASE"/>
</dbReference>
<evidence type="ECO:0000313" key="12">
    <source>
        <dbReference type="Proteomes" id="UP000272400"/>
    </source>
</evidence>
<dbReference type="Gene3D" id="3.60.110.10">
    <property type="entry name" value="Carbon-nitrogen hydrolase"/>
    <property type="match status" value="1"/>
</dbReference>
<keyword evidence="7" id="KW-0411">Iron-sulfur</keyword>
<proteinExistence type="predicted"/>
<dbReference type="Gene3D" id="2.40.30.10">
    <property type="entry name" value="Translation factors"/>
    <property type="match status" value="1"/>
</dbReference>
<evidence type="ECO:0000256" key="3">
    <source>
        <dbReference type="ARBA" id="ARBA00022714"/>
    </source>
</evidence>
<dbReference type="SUPFAM" id="SSF52343">
    <property type="entry name" value="Ferredoxin reductase-like, C-terminal NADP-linked domain"/>
    <property type="match status" value="1"/>
</dbReference>
<protein>
    <submittedName>
        <fullName evidence="11">Ferredoxin-NADP reductase</fullName>
    </submittedName>
</protein>
<organism evidence="11 12">
    <name type="scientific">Actinocorallia herbida</name>
    <dbReference type="NCBI Taxonomy" id="58109"/>
    <lineage>
        <taxon>Bacteria</taxon>
        <taxon>Bacillati</taxon>
        <taxon>Actinomycetota</taxon>
        <taxon>Actinomycetes</taxon>
        <taxon>Streptosporangiales</taxon>
        <taxon>Thermomonosporaceae</taxon>
        <taxon>Actinocorallia</taxon>
    </lineage>
</organism>
<dbReference type="SUPFAM" id="SSF56317">
    <property type="entry name" value="Carbon-nitrogen hydrolase"/>
    <property type="match status" value="1"/>
</dbReference>
<dbReference type="Gene3D" id="3.10.20.30">
    <property type="match status" value="1"/>
</dbReference>
<dbReference type="RefSeq" id="WP_123667077.1">
    <property type="nucleotide sequence ID" value="NZ_RJKE01000001.1"/>
</dbReference>
<name>A0A3N1D2T8_9ACTN</name>
<keyword evidence="5" id="KW-0560">Oxidoreductase</keyword>
<evidence type="ECO:0000256" key="1">
    <source>
        <dbReference type="ARBA" id="ARBA00001974"/>
    </source>
</evidence>
<accession>A0A3N1D2T8</accession>
<keyword evidence="12" id="KW-1185">Reference proteome</keyword>
<dbReference type="CDD" id="cd00207">
    <property type="entry name" value="fer2"/>
    <property type="match status" value="1"/>
</dbReference>
<dbReference type="InterPro" id="IPR001041">
    <property type="entry name" value="2Fe-2S_ferredoxin-type"/>
</dbReference>
<dbReference type="InterPro" id="IPR050415">
    <property type="entry name" value="MRET"/>
</dbReference>
<evidence type="ECO:0000256" key="4">
    <source>
        <dbReference type="ARBA" id="ARBA00022723"/>
    </source>
</evidence>
<feature type="domain" description="2Fe-2S ferredoxin-type" evidence="9">
    <location>
        <begin position="543"/>
        <end position="628"/>
    </location>
</feature>
<reference evidence="11 12" key="1">
    <citation type="submission" date="2018-11" db="EMBL/GenBank/DDBJ databases">
        <title>Sequencing the genomes of 1000 actinobacteria strains.</title>
        <authorList>
            <person name="Klenk H.-P."/>
        </authorList>
    </citation>
    <scope>NUCLEOTIDE SEQUENCE [LARGE SCALE GENOMIC DNA]</scope>
    <source>
        <strain evidence="11 12">DSM 44254</strain>
    </source>
</reference>
<dbReference type="InterPro" id="IPR003010">
    <property type="entry name" value="C-N_Hydrolase"/>
</dbReference>
<gene>
    <name evidence="11" type="ORF">EDD29_5488</name>
</gene>
<dbReference type="InterPro" id="IPR012675">
    <property type="entry name" value="Beta-grasp_dom_sf"/>
</dbReference>
<keyword evidence="2" id="KW-0285">Flavoprotein</keyword>